<organism evidence="2 3">
    <name type="scientific">Solibacillus palustris</name>
    <dbReference type="NCBI Taxonomy" id="2908203"/>
    <lineage>
        <taxon>Bacteria</taxon>
        <taxon>Bacillati</taxon>
        <taxon>Bacillota</taxon>
        <taxon>Bacilli</taxon>
        <taxon>Bacillales</taxon>
        <taxon>Caryophanaceae</taxon>
        <taxon>Solibacillus</taxon>
    </lineage>
</organism>
<dbReference type="Proteomes" id="UP001316087">
    <property type="component" value="Unassembled WGS sequence"/>
</dbReference>
<protein>
    <submittedName>
        <fullName evidence="2">Zinc ribbon domain-containing protein</fullName>
    </submittedName>
</protein>
<dbReference type="RefSeq" id="WP_241368238.1">
    <property type="nucleotide sequence ID" value="NZ_JAKZFC010000001.1"/>
</dbReference>
<gene>
    <name evidence="2" type="ORF">LZ480_04800</name>
</gene>
<keyword evidence="1" id="KW-1133">Transmembrane helix</keyword>
<comment type="caution">
    <text evidence="2">The sequence shown here is derived from an EMBL/GenBank/DDBJ whole genome shotgun (WGS) entry which is preliminary data.</text>
</comment>
<sequence length="113" mass="12399">MVIAGIDFFTLDFFESPKYFYLFFIGLPLLAIGFNLTSLGYGSKLAAYQSREMAPVAKDTFNYLANETTGSIEKIAQAAQKGKSTVVEAKQCGNCQELNKIDAKFCNECGKAL</sequence>
<dbReference type="EMBL" id="JAKZFC010000001">
    <property type="protein sequence ID" value="MCH7321204.1"/>
    <property type="molecule type" value="Genomic_DNA"/>
</dbReference>
<evidence type="ECO:0000313" key="3">
    <source>
        <dbReference type="Proteomes" id="UP001316087"/>
    </source>
</evidence>
<evidence type="ECO:0000313" key="2">
    <source>
        <dbReference type="EMBL" id="MCH7321204.1"/>
    </source>
</evidence>
<name>A0ABS9UAK8_9BACL</name>
<keyword evidence="1" id="KW-0812">Transmembrane</keyword>
<keyword evidence="1" id="KW-0472">Membrane</keyword>
<evidence type="ECO:0000256" key="1">
    <source>
        <dbReference type="SAM" id="Phobius"/>
    </source>
</evidence>
<accession>A0ABS9UAK8</accession>
<feature type="transmembrane region" description="Helical" evidence="1">
    <location>
        <begin position="20"/>
        <end position="41"/>
    </location>
</feature>
<keyword evidence="3" id="KW-1185">Reference proteome</keyword>
<reference evidence="2 3" key="1">
    <citation type="submission" date="2022-03" db="EMBL/GenBank/DDBJ databases">
        <authorList>
            <person name="Jo J.-H."/>
            <person name="Im W.-T."/>
        </authorList>
    </citation>
    <scope>NUCLEOTIDE SEQUENCE [LARGE SCALE GENOMIC DNA]</scope>
    <source>
        <strain evidence="2 3">MA9</strain>
    </source>
</reference>
<proteinExistence type="predicted"/>